<dbReference type="Proteomes" id="UP000663881">
    <property type="component" value="Unassembled WGS sequence"/>
</dbReference>
<dbReference type="EMBL" id="CAJOBB010004789">
    <property type="protein sequence ID" value="CAF4103373.1"/>
    <property type="molecule type" value="Genomic_DNA"/>
</dbReference>
<evidence type="ECO:0000313" key="3">
    <source>
        <dbReference type="EMBL" id="CAF4103373.1"/>
    </source>
</evidence>
<protein>
    <recommendedName>
        <fullName evidence="1">PiggyBac transposable element-derived protein domain-containing protein</fullName>
    </recommendedName>
</protein>
<dbReference type="Proteomes" id="UP000663868">
    <property type="component" value="Unassembled WGS sequence"/>
</dbReference>
<gene>
    <name evidence="3" type="ORF">KXQ929_LOCUS34660</name>
    <name evidence="2" type="ORF">OKA104_LOCUS25845</name>
</gene>
<comment type="caution">
    <text evidence="3">The sequence shown here is derived from an EMBL/GenBank/DDBJ whole genome shotgun (WGS) entry which is preliminary data.</text>
</comment>
<feature type="domain" description="PiggyBac transposable element-derived protein" evidence="1">
    <location>
        <begin position="67"/>
        <end position="168"/>
    </location>
</feature>
<sequence>MSSEEASTEDSPDSLSEVRVLDDDFARMHFESASSDEEVTDDEVDSNVWSEFLEDYGLVEQVTPTSEDGKQNPTTGVSHTKTVIMQLLEDLFGCYRTVVADNFFTSIDLAKRLLGNDTYLIETMRSNRVGSGKAILQKKLKGEIYGLQNGDGVKLIKWTSEKLIHLASAS</sequence>
<evidence type="ECO:0000313" key="4">
    <source>
        <dbReference type="Proteomes" id="UP000663868"/>
    </source>
</evidence>
<proteinExistence type="predicted"/>
<evidence type="ECO:0000313" key="2">
    <source>
        <dbReference type="EMBL" id="CAF3931411.1"/>
    </source>
</evidence>
<dbReference type="InterPro" id="IPR029526">
    <property type="entry name" value="PGBD"/>
</dbReference>
<dbReference type="AlphaFoldDB" id="A0A819UHV3"/>
<evidence type="ECO:0000259" key="1">
    <source>
        <dbReference type="Pfam" id="PF13843"/>
    </source>
</evidence>
<name>A0A819UHV3_9BILA</name>
<reference evidence="3" key="1">
    <citation type="submission" date="2021-02" db="EMBL/GenBank/DDBJ databases">
        <authorList>
            <person name="Nowell W R."/>
        </authorList>
    </citation>
    <scope>NUCLEOTIDE SEQUENCE</scope>
</reference>
<organism evidence="3 4">
    <name type="scientific">Adineta steineri</name>
    <dbReference type="NCBI Taxonomy" id="433720"/>
    <lineage>
        <taxon>Eukaryota</taxon>
        <taxon>Metazoa</taxon>
        <taxon>Spiralia</taxon>
        <taxon>Gnathifera</taxon>
        <taxon>Rotifera</taxon>
        <taxon>Eurotatoria</taxon>
        <taxon>Bdelloidea</taxon>
        <taxon>Adinetida</taxon>
        <taxon>Adinetidae</taxon>
        <taxon>Adineta</taxon>
    </lineage>
</organism>
<dbReference type="EMBL" id="CAJOAY010002205">
    <property type="protein sequence ID" value="CAF3931411.1"/>
    <property type="molecule type" value="Genomic_DNA"/>
</dbReference>
<accession>A0A819UHV3</accession>
<dbReference type="Pfam" id="PF13843">
    <property type="entry name" value="DDE_Tnp_1_7"/>
    <property type="match status" value="1"/>
</dbReference>